<evidence type="ECO:0000313" key="12">
    <source>
        <dbReference type="EMBL" id="MBP2333269.1"/>
    </source>
</evidence>
<evidence type="ECO:0000256" key="6">
    <source>
        <dbReference type="ARBA" id="ARBA00022842"/>
    </source>
</evidence>
<feature type="binding site" description="in other chain" evidence="8">
    <location>
        <position position="183"/>
    </location>
    <ligand>
        <name>deamido-NAD(+)</name>
        <dbReference type="ChEBI" id="CHEBI:58437"/>
        <note>ligand shared between two neighboring subunits</note>
    </ligand>
</feature>
<protein>
    <recommendedName>
        <fullName evidence="8 10">NH(3)-dependent NAD(+) synthetase</fullName>
        <ecNumber evidence="8 10">6.3.1.5</ecNumber>
    </recommendedName>
</protein>
<dbReference type="InterPro" id="IPR003694">
    <property type="entry name" value="NAD_synthase"/>
</dbReference>
<comment type="caution">
    <text evidence="12">The sequence shown here is derived from an EMBL/GenBank/DDBJ whole genome shotgun (WGS) entry which is preliminary data.</text>
</comment>
<dbReference type="InterPro" id="IPR022926">
    <property type="entry name" value="NH(3)-dep_NAD(+)_synth"/>
</dbReference>
<dbReference type="HAMAP" id="MF_00193">
    <property type="entry name" value="NadE_ammonia_dep"/>
    <property type="match status" value="1"/>
</dbReference>
<keyword evidence="2 8" id="KW-0436">Ligase</keyword>
<feature type="binding site" evidence="8">
    <location>
        <position position="221"/>
    </location>
    <ligand>
        <name>ATP</name>
        <dbReference type="ChEBI" id="CHEBI:30616"/>
    </ligand>
</feature>
<feature type="domain" description="NAD/GMP synthase" evidence="11">
    <location>
        <begin position="28"/>
        <end position="275"/>
    </location>
</feature>
<evidence type="ECO:0000256" key="5">
    <source>
        <dbReference type="ARBA" id="ARBA00022840"/>
    </source>
</evidence>
<evidence type="ECO:0000313" key="13">
    <source>
        <dbReference type="Proteomes" id="UP001519305"/>
    </source>
</evidence>
<dbReference type="Gene3D" id="3.40.50.620">
    <property type="entry name" value="HUPs"/>
    <property type="match status" value="1"/>
</dbReference>
<evidence type="ECO:0000256" key="8">
    <source>
        <dbReference type="HAMAP-Rule" id="MF_00193"/>
    </source>
</evidence>
<evidence type="ECO:0000256" key="9">
    <source>
        <dbReference type="RuleBase" id="RU003811"/>
    </source>
</evidence>
<dbReference type="PANTHER" id="PTHR23090">
    <property type="entry name" value="NH 3 /GLUTAMINE-DEPENDENT NAD + SYNTHETASE"/>
    <property type="match status" value="1"/>
</dbReference>
<comment type="similarity">
    <text evidence="1 8 9">Belongs to the NAD synthetase family.</text>
</comment>
<dbReference type="SUPFAM" id="SSF52402">
    <property type="entry name" value="Adenine nucleotide alpha hydrolases-like"/>
    <property type="match status" value="1"/>
</dbReference>
<feature type="binding site" evidence="8">
    <location>
        <position position="170"/>
    </location>
    <ligand>
        <name>ATP</name>
        <dbReference type="ChEBI" id="CHEBI:30616"/>
    </ligand>
</feature>
<feature type="binding site" evidence="8">
    <location>
        <begin position="50"/>
        <end position="57"/>
    </location>
    <ligand>
        <name>ATP</name>
        <dbReference type="ChEBI" id="CHEBI:30616"/>
    </ligand>
</feature>
<keyword evidence="3 8" id="KW-0479">Metal-binding</keyword>
<comment type="pathway">
    <text evidence="8">Cofactor biosynthesis; NAD(+) biosynthesis; NAD(+) from deamido-NAD(+) (ammonia route): step 1/1.</text>
</comment>
<comment type="subunit">
    <text evidence="8">Homodimer.</text>
</comment>
<dbReference type="GO" id="GO:0008795">
    <property type="term" value="F:NAD+ synthase activity"/>
    <property type="evidence" value="ECO:0007669"/>
    <property type="project" value="UniProtKB-EC"/>
</dbReference>
<keyword evidence="13" id="KW-1185">Reference proteome</keyword>
<dbReference type="NCBIfam" id="NF001979">
    <property type="entry name" value="PRK00768.1"/>
    <property type="match status" value="1"/>
</dbReference>
<comment type="function">
    <text evidence="8">Catalyzes the ATP-dependent amidation of deamido-NAD to form NAD. Uses ammonia as a nitrogen source.</text>
</comment>
<accession>A0ABS4U9Q5</accession>
<dbReference type="NCBIfam" id="TIGR00552">
    <property type="entry name" value="nadE"/>
    <property type="match status" value="1"/>
</dbReference>
<feature type="binding site" description="in other chain" evidence="8">
    <location>
        <position position="150"/>
    </location>
    <ligand>
        <name>deamido-NAD(+)</name>
        <dbReference type="ChEBI" id="CHEBI:58437"/>
        <note>ligand shared between two neighboring subunits</note>
    </ligand>
</feature>
<keyword evidence="5 8" id="KW-0067">ATP-binding</keyword>
<dbReference type="InterPro" id="IPR022310">
    <property type="entry name" value="NAD/GMP_synthase"/>
</dbReference>
<evidence type="ECO:0000256" key="7">
    <source>
        <dbReference type="ARBA" id="ARBA00023027"/>
    </source>
</evidence>
<organism evidence="12 13">
    <name type="scientific">Corynebacterium freneyi</name>
    <dbReference type="NCBI Taxonomy" id="134034"/>
    <lineage>
        <taxon>Bacteria</taxon>
        <taxon>Bacillati</taxon>
        <taxon>Actinomycetota</taxon>
        <taxon>Actinomycetes</taxon>
        <taxon>Mycobacteriales</taxon>
        <taxon>Corynebacteriaceae</taxon>
        <taxon>Corynebacterium</taxon>
    </lineage>
</organism>
<proteinExistence type="inferred from homology"/>
<dbReference type="Pfam" id="PF02540">
    <property type="entry name" value="NAD_synthase"/>
    <property type="match status" value="1"/>
</dbReference>
<evidence type="ECO:0000259" key="11">
    <source>
        <dbReference type="Pfam" id="PF02540"/>
    </source>
</evidence>
<feature type="binding site" evidence="8">
    <location>
        <position position="190"/>
    </location>
    <ligand>
        <name>deamido-NAD(+)</name>
        <dbReference type="ChEBI" id="CHEBI:58437"/>
        <note>ligand shared between two neighboring subunits</note>
    </ligand>
</feature>
<feature type="binding site" evidence="8">
    <location>
        <position position="175"/>
    </location>
    <ligand>
        <name>Mg(2+)</name>
        <dbReference type="ChEBI" id="CHEBI:18420"/>
    </ligand>
</feature>
<feature type="binding site" evidence="8">
    <location>
        <position position="199"/>
    </location>
    <ligand>
        <name>ATP</name>
        <dbReference type="ChEBI" id="CHEBI:30616"/>
    </ligand>
</feature>
<dbReference type="RefSeq" id="WP_209653889.1">
    <property type="nucleotide sequence ID" value="NZ_CP047357.1"/>
</dbReference>
<evidence type="ECO:0000256" key="10">
    <source>
        <dbReference type="RuleBase" id="RU003812"/>
    </source>
</evidence>
<keyword evidence="7 8" id="KW-0520">NAD</keyword>
<evidence type="ECO:0000256" key="3">
    <source>
        <dbReference type="ARBA" id="ARBA00022723"/>
    </source>
</evidence>
<feature type="binding site" evidence="8">
    <location>
        <position position="56"/>
    </location>
    <ligand>
        <name>Mg(2+)</name>
        <dbReference type="ChEBI" id="CHEBI:18420"/>
    </ligand>
</feature>
<evidence type="ECO:0000256" key="1">
    <source>
        <dbReference type="ARBA" id="ARBA00005859"/>
    </source>
</evidence>
<sequence>MNTPTDGLRERIIAELHVSPDIDPAAEVEARVNFLVDYLAATGARGYVLGISGGQDSTLAGKLAQMAVERVRAETADADGTATPVFIAVRLPHGVQSDEDDAQTALRFIAPDESVTVDIEPATAAMNIAVSEALHIGGLGDFNKGNVKARQRMIAQYAIAGERGLLVVGTDHAAESVTGFYTKHGDGGVDLVPLEGLTKGQGARLLEHLGAPESTWTKVPTADLEEDRPSLPDEVALGVTYAAIDAYLEGRDVSDADAARIEHLWRISRHKRTVPPGPSQAWWRR</sequence>
<feature type="binding site" description="in other chain" evidence="8">
    <location>
        <begin position="270"/>
        <end position="271"/>
    </location>
    <ligand>
        <name>deamido-NAD(+)</name>
        <dbReference type="ChEBI" id="CHEBI:58437"/>
        <note>ligand shared between two neighboring subunits</note>
    </ligand>
</feature>
<reference evidence="12 13" key="1">
    <citation type="submission" date="2021-03" db="EMBL/GenBank/DDBJ databases">
        <title>Sequencing the genomes of 1000 actinobacteria strains.</title>
        <authorList>
            <person name="Klenk H.-P."/>
        </authorList>
    </citation>
    <scope>NUCLEOTIDE SEQUENCE [LARGE SCALE GENOMIC DNA]</scope>
    <source>
        <strain evidence="12 13">DSM 44506</strain>
    </source>
</reference>
<evidence type="ECO:0000256" key="2">
    <source>
        <dbReference type="ARBA" id="ARBA00022598"/>
    </source>
</evidence>
<dbReference type="EC" id="6.3.1.5" evidence="8 10"/>
<name>A0ABS4U9Q5_9CORY</name>
<keyword evidence="6 8" id="KW-0460">Magnesium</keyword>
<dbReference type="PANTHER" id="PTHR23090:SF7">
    <property type="entry name" value="NH(3)-DEPENDENT NAD(+) SYNTHETASE"/>
    <property type="match status" value="1"/>
</dbReference>
<gene>
    <name evidence="8" type="primary">nadE</name>
    <name evidence="12" type="ORF">JOF33_001968</name>
</gene>
<dbReference type="Proteomes" id="UP001519305">
    <property type="component" value="Unassembled WGS sequence"/>
</dbReference>
<comment type="catalytic activity">
    <reaction evidence="8 10">
        <text>deamido-NAD(+) + NH4(+) + ATP = AMP + diphosphate + NAD(+) + H(+)</text>
        <dbReference type="Rhea" id="RHEA:21188"/>
        <dbReference type="ChEBI" id="CHEBI:15378"/>
        <dbReference type="ChEBI" id="CHEBI:28938"/>
        <dbReference type="ChEBI" id="CHEBI:30616"/>
        <dbReference type="ChEBI" id="CHEBI:33019"/>
        <dbReference type="ChEBI" id="CHEBI:57540"/>
        <dbReference type="ChEBI" id="CHEBI:58437"/>
        <dbReference type="ChEBI" id="CHEBI:456215"/>
        <dbReference type="EC" id="6.3.1.5"/>
    </reaction>
</comment>
<dbReference type="CDD" id="cd00553">
    <property type="entry name" value="NAD_synthase"/>
    <property type="match status" value="1"/>
</dbReference>
<keyword evidence="4 8" id="KW-0547">Nucleotide-binding</keyword>
<dbReference type="InterPro" id="IPR014729">
    <property type="entry name" value="Rossmann-like_a/b/a_fold"/>
</dbReference>
<dbReference type="EMBL" id="JAGINY010000001">
    <property type="protein sequence ID" value="MBP2333269.1"/>
    <property type="molecule type" value="Genomic_DNA"/>
</dbReference>
<evidence type="ECO:0000256" key="4">
    <source>
        <dbReference type="ARBA" id="ARBA00022741"/>
    </source>
</evidence>